<dbReference type="EMBL" id="NTKD01000085">
    <property type="protein sequence ID" value="PDH35675.1"/>
    <property type="molecule type" value="Genomic_DNA"/>
</dbReference>
<dbReference type="Proteomes" id="UP000219327">
    <property type="component" value="Unassembled WGS sequence"/>
</dbReference>
<evidence type="ECO:0000313" key="2">
    <source>
        <dbReference type="Proteomes" id="UP000219327"/>
    </source>
</evidence>
<comment type="caution">
    <text evidence="1">The sequence shown here is derived from an EMBL/GenBank/DDBJ whole genome shotgun (WGS) entry which is preliminary data.</text>
</comment>
<gene>
    <name evidence="1" type="ORF">CNE99_10830</name>
</gene>
<dbReference type="AlphaFoldDB" id="A0A2A5WGM3"/>
<accession>A0A2A5WGM3</accession>
<evidence type="ECO:0000313" key="1">
    <source>
        <dbReference type="EMBL" id="PDH35675.1"/>
    </source>
</evidence>
<reference evidence="1 2" key="1">
    <citation type="submission" date="2017-08" db="EMBL/GenBank/DDBJ databases">
        <title>Fine stratification of microbial communities through a metagenomic profile of the photic zone.</title>
        <authorList>
            <person name="Haro-Moreno J.M."/>
            <person name="Lopez-Perez M."/>
            <person name="De La Torre J."/>
            <person name="Picazo A."/>
            <person name="Camacho A."/>
            <person name="Rodriguez-Valera F."/>
        </authorList>
    </citation>
    <scope>NUCLEOTIDE SEQUENCE [LARGE SCALE GENOMIC DNA]</scope>
    <source>
        <strain evidence="1">MED-G24</strain>
    </source>
</reference>
<sequence>MADRGDFVVLLDLGRVVGDLMLDDRSLAVCLHDPDYAVSTFWHSTDKQAADIGHQSPDVLLQRMIENDNMFCESLAQAREHWQTMFSPVSPLKMPCAGCCRCFRSGSRAIPIHCILSR</sequence>
<protein>
    <submittedName>
        <fullName evidence="1">Uncharacterized protein</fullName>
    </submittedName>
</protein>
<organism evidence="1 2">
    <name type="scientific">OM182 bacterium MED-G24</name>
    <dbReference type="NCBI Taxonomy" id="1986255"/>
    <lineage>
        <taxon>Bacteria</taxon>
        <taxon>Pseudomonadati</taxon>
        <taxon>Pseudomonadota</taxon>
        <taxon>Gammaproteobacteria</taxon>
        <taxon>OMG group</taxon>
        <taxon>OM182 clade</taxon>
    </lineage>
</organism>
<name>A0A2A5WGM3_9GAMM</name>
<proteinExistence type="predicted"/>